<protein>
    <submittedName>
        <fullName evidence="2">Uncharacterized protein</fullName>
    </submittedName>
</protein>
<organism evidence="2">
    <name type="scientific">viral metagenome</name>
    <dbReference type="NCBI Taxonomy" id="1070528"/>
    <lineage>
        <taxon>unclassified sequences</taxon>
        <taxon>metagenomes</taxon>
        <taxon>organismal metagenomes</taxon>
    </lineage>
</organism>
<gene>
    <name evidence="2" type="ORF">MM415A02743_0008</name>
    <name evidence="1" type="ORF">MM415B00814_0013</name>
</gene>
<dbReference type="EMBL" id="MT141956">
    <property type="protein sequence ID" value="QJA72502.1"/>
    <property type="molecule type" value="Genomic_DNA"/>
</dbReference>
<dbReference type="AlphaFoldDB" id="A0A6M3JTR5"/>
<accession>A0A6M3JTR5</accession>
<evidence type="ECO:0000313" key="1">
    <source>
        <dbReference type="EMBL" id="QJA62194.1"/>
    </source>
</evidence>
<dbReference type="EMBL" id="MT141464">
    <property type="protein sequence ID" value="QJA62194.1"/>
    <property type="molecule type" value="Genomic_DNA"/>
</dbReference>
<sequence length="68" mass="7734">MKWLRYVSRAFELASLLAVYVPMIMADGKITVDELVEFARKVFEIGGWKFEIELPGNIKGTTLNAKVE</sequence>
<evidence type="ECO:0000313" key="2">
    <source>
        <dbReference type="EMBL" id="QJA72502.1"/>
    </source>
</evidence>
<reference evidence="2" key="1">
    <citation type="submission" date="2020-03" db="EMBL/GenBank/DDBJ databases">
        <title>The deep terrestrial virosphere.</title>
        <authorList>
            <person name="Holmfeldt K."/>
            <person name="Nilsson E."/>
            <person name="Simone D."/>
            <person name="Lopez-Fernandez M."/>
            <person name="Wu X."/>
            <person name="de Brujin I."/>
            <person name="Lundin D."/>
            <person name="Andersson A."/>
            <person name="Bertilsson S."/>
            <person name="Dopson M."/>
        </authorList>
    </citation>
    <scope>NUCLEOTIDE SEQUENCE</scope>
    <source>
        <strain evidence="2">MM415A02743</strain>
        <strain evidence="1">MM415B00814</strain>
    </source>
</reference>
<name>A0A6M3JTR5_9ZZZZ</name>
<proteinExistence type="predicted"/>